<dbReference type="EnsemblPlants" id="Kaladp0011s0121.1.v1.1">
    <property type="protein sequence ID" value="Kaladp0011s0121.1.v1.1"/>
    <property type="gene ID" value="Kaladp0011s0121.v1.1"/>
</dbReference>
<dbReference type="Pfam" id="PF01694">
    <property type="entry name" value="Rhomboid"/>
    <property type="match status" value="1"/>
</dbReference>
<evidence type="ECO:0000256" key="1">
    <source>
        <dbReference type="ARBA" id="ARBA00004141"/>
    </source>
</evidence>
<dbReference type="Gene3D" id="1.20.1540.10">
    <property type="entry name" value="Rhomboid-like"/>
    <property type="match status" value="1"/>
</dbReference>
<evidence type="ECO:0000313" key="8">
    <source>
        <dbReference type="EnsemblPlants" id="Kaladp0011s0121.1.v1.1"/>
    </source>
</evidence>
<dbReference type="Gramene" id="Kaladp0011s0121.1.v1.1">
    <property type="protein sequence ID" value="Kaladp0011s0121.1.v1.1"/>
    <property type="gene ID" value="Kaladp0011s0121.v1.1"/>
</dbReference>
<dbReference type="InterPro" id="IPR022764">
    <property type="entry name" value="Peptidase_S54_rhomboid_dom"/>
</dbReference>
<name>A0A7N0RHS3_KALFE</name>
<evidence type="ECO:0000313" key="9">
    <source>
        <dbReference type="Proteomes" id="UP000594263"/>
    </source>
</evidence>
<dbReference type="PANTHER" id="PTHR43731">
    <property type="entry name" value="RHOMBOID PROTEASE"/>
    <property type="match status" value="1"/>
</dbReference>
<keyword evidence="5 6" id="KW-0472">Membrane</keyword>
<dbReference type="Proteomes" id="UP000594263">
    <property type="component" value="Unplaced"/>
</dbReference>
<feature type="domain" description="Peptidase S54 rhomboid" evidence="7">
    <location>
        <begin position="175"/>
        <end position="312"/>
    </location>
</feature>
<feature type="transmembrane region" description="Helical" evidence="6">
    <location>
        <begin position="140"/>
        <end position="158"/>
    </location>
</feature>
<comment type="subcellular location">
    <subcellularLocation>
        <location evidence="1">Membrane</location>
        <topology evidence="1">Multi-pass membrane protein</topology>
    </subcellularLocation>
</comment>
<sequence>MAGGPPSTSGLPFPQPSGFGFLHRNGGASRNQLNLVTTASAVRLSHSLSRHLRLESVLRSSLSRITQIGHEPVLREIWRDGGLILRRINFFGSSRSCAAAAYTTCLSFFGGDGSGRSVGDEGMAYSESSTRNTSLYRRRWTNVLIAVNVLVFVAQLATKGKLMLWGAKINSLIDKGQLWRLVTSSFLHANIGHLMINCYSMNSVGPTVESLCGSKRFLSLYFASALASSATSYWFCKSPAVGASGAIFGLVGSVAMFVIRHRGTMKGGKEELRHIANVIFLNMGIGLLSKGIDNWGHLGGLVGGFVFSWLVGPAWKFEYLAMDGRRVYVDKAPIRLLLNSKKGLV</sequence>
<evidence type="ECO:0000256" key="6">
    <source>
        <dbReference type="SAM" id="Phobius"/>
    </source>
</evidence>
<evidence type="ECO:0000256" key="3">
    <source>
        <dbReference type="ARBA" id="ARBA00022692"/>
    </source>
</evidence>
<accession>A0A7N0RHS3</accession>
<evidence type="ECO:0000256" key="4">
    <source>
        <dbReference type="ARBA" id="ARBA00022989"/>
    </source>
</evidence>
<keyword evidence="4 6" id="KW-1133">Transmembrane helix</keyword>
<evidence type="ECO:0000256" key="5">
    <source>
        <dbReference type="ARBA" id="ARBA00023136"/>
    </source>
</evidence>
<dbReference type="InterPro" id="IPR035952">
    <property type="entry name" value="Rhomboid-like_sf"/>
</dbReference>
<feature type="transmembrane region" description="Helical" evidence="6">
    <location>
        <begin position="295"/>
        <end position="315"/>
    </location>
</feature>
<dbReference type="AlphaFoldDB" id="A0A7N0RHS3"/>
<dbReference type="GO" id="GO:0006654">
    <property type="term" value="P:phosphatidic acid biosynthetic process"/>
    <property type="evidence" value="ECO:0007669"/>
    <property type="project" value="EnsemblPlants"/>
</dbReference>
<dbReference type="PANTHER" id="PTHR43731:SF26">
    <property type="entry name" value="RHOMBOID-LIKE PROTEIN 10, CHLOROPLASTIC"/>
    <property type="match status" value="1"/>
</dbReference>
<keyword evidence="9" id="KW-1185">Reference proteome</keyword>
<dbReference type="FunFam" id="1.20.1540.10:FF:000015">
    <property type="entry name" value="RHOMBOID-like protein 10 chloroplastic"/>
    <property type="match status" value="1"/>
</dbReference>
<feature type="transmembrane region" description="Helical" evidence="6">
    <location>
        <begin position="271"/>
        <end position="289"/>
    </location>
</feature>
<proteinExistence type="inferred from homology"/>
<dbReference type="GO" id="GO:0004252">
    <property type="term" value="F:serine-type endopeptidase activity"/>
    <property type="evidence" value="ECO:0007669"/>
    <property type="project" value="InterPro"/>
</dbReference>
<dbReference type="OMA" id="IFADRAP"/>
<protein>
    <recommendedName>
        <fullName evidence="7">Peptidase S54 rhomboid domain-containing protein</fullName>
    </recommendedName>
</protein>
<dbReference type="InterPro" id="IPR050925">
    <property type="entry name" value="Rhomboid_protease_S54"/>
</dbReference>
<dbReference type="GO" id="GO:0019374">
    <property type="term" value="P:galactolipid metabolic process"/>
    <property type="evidence" value="ECO:0007669"/>
    <property type="project" value="EnsemblPlants"/>
</dbReference>
<evidence type="ECO:0000259" key="7">
    <source>
        <dbReference type="Pfam" id="PF01694"/>
    </source>
</evidence>
<reference evidence="8" key="1">
    <citation type="submission" date="2021-01" db="UniProtKB">
        <authorList>
            <consortium name="EnsemblPlants"/>
        </authorList>
    </citation>
    <scope>IDENTIFICATION</scope>
</reference>
<dbReference type="GO" id="GO:0009706">
    <property type="term" value="C:chloroplast inner membrane"/>
    <property type="evidence" value="ECO:0007669"/>
    <property type="project" value="EnsemblPlants"/>
</dbReference>
<feature type="transmembrane region" description="Helical" evidence="6">
    <location>
        <begin position="241"/>
        <end position="259"/>
    </location>
</feature>
<dbReference type="SUPFAM" id="SSF144091">
    <property type="entry name" value="Rhomboid-like"/>
    <property type="match status" value="1"/>
</dbReference>
<keyword evidence="3 6" id="KW-0812">Transmembrane</keyword>
<evidence type="ECO:0000256" key="2">
    <source>
        <dbReference type="ARBA" id="ARBA00009045"/>
    </source>
</evidence>
<comment type="similarity">
    <text evidence="2">Belongs to the peptidase S54 family.</text>
</comment>
<organism evidence="8 9">
    <name type="scientific">Kalanchoe fedtschenkoi</name>
    <name type="common">Lavender scallops</name>
    <name type="synonym">South American air plant</name>
    <dbReference type="NCBI Taxonomy" id="63787"/>
    <lineage>
        <taxon>Eukaryota</taxon>
        <taxon>Viridiplantae</taxon>
        <taxon>Streptophyta</taxon>
        <taxon>Embryophyta</taxon>
        <taxon>Tracheophyta</taxon>
        <taxon>Spermatophyta</taxon>
        <taxon>Magnoliopsida</taxon>
        <taxon>eudicotyledons</taxon>
        <taxon>Gunneridae</taxon>
        <taxon>Pentapetalae</taxon>
        <taxon>Saxifragales</taxon>
        <taxon>Crassulaceae</taxon>
        <taxon>Kalanchoe</taxon>
    </lineage>
</organism>